<dbReference type="InterPro" id="IPR049718">
    <property type="entry name" value="AKO59007-like"/>
</dbReference>
<dbReference type="AlphaFoldDB" id="A0A6M3Y4K7"/>
<reference evidence="3" key="1">
    <citation type="submission" date="2020-03" db="EMBL/GenBank/DDBJ databases">
        <title>The deep terrestrial virosphere.</title>
        <authorList>
            <person name="Holmfeldt K."/>
            <person name="Nilsson E."/>
            <person name="Simone D."/>
            <person name="Lopez-Fernandez M."/>
            <person name="Wu X."/>
            <person name="de Brujin I."/>
            <person name="Lundin D."/>
            <person name="Andersson A."/>
            <person name="Bertilsson S."/>
            <person name="Dopson M."/>
        </authorList>
    </citation>
    <scope>NUCLEOTIDE SEQUENCE</scope>
    <source>
        <strain evidence="3">MM415A00138</strain>
        <strain evidence="1">MM415B01354</strain>
        <strain evidence="2">TM448B00155</strain>
    </source>
</reference>
<accession>A0A6M3Y4K7</accession>
<protein>
    <submittedName>
        <fullName evidence="3">Putative capsid protein</fullName>
    </submittedName>
</protein>
<sequence>MAAPTKYASLTTLQDVLREVLLPEVREQLPDHVLFLNFFKRTSKTVRRVGQDFKALMSVRTAHNQGFGMRAAGGALPGHGAPAYDEIEVTLKRMYGRGAIDRAVLSPALQGGVSNVGRVLDEEMASIQRTAQIELSRMLQGDGNGVLTQVNETDGTGDTFNVDDARYLEKGMILDSWTAKTAGTQHFNGVEISDVDYENDEIVLTASASYYNNDYLYREDNRGLECAGGLQAVVDDGSVVATFQGVSRAATSYFNGNLVDAGGDALELNDLYVAADKGRKRAGKSANFIGSDLDSQRYYSLLLESQRRQVNTTELKSGWTGLSFAHGGRNVSWFADEFFTPGYIYFLDTDAFAIFEAGPMDFVDNDGSILRNVSGYDIFEFYLAYYFDVGVDRCNSQTRLYNFTEPGA</sequence>
<dbReference type="EMBL" id="MT145196">
    <property type="protein sequence ID" value="QJI05201.1"/>
    <property type="molecule type" value="Genomic_DNA"/>
</dbReference>
<organism evidence="3">
    <name type="scientific">viral metagenome</name>
    <dbReference type="NCBI Taxonomy" id="1070528"/>
    <lineage>
        <taxon>unclassified sequences</taxon>
        <taxon>metagenomes</taxon>
        <taxon>organismal metagenomes</taxon>
    </lineage>
</organism>
<dbReference type="EMBL" id="MT144593">
    <property type="protein sequence ID" value="QJH93895.1"/>
    <property type="molecule type" value="Genomic_DNA"/>
</dbReference>
<evidence type="ECO:0000313" key="2">
    <source>
        <dbReference type="EMBL" id="QJH93895.1"/>
    </source>
</evidence>
<evidence type="ECO:0000313" key="3">
    <source>
        <dbReference type="EMBL" id="QJI05201.1"/>
    </source>
</evidence>
<proteinExistence type="predicted"/>
<dbReference type="EMBL" id="MT141354">
    <property type="protein sequence ID" value="QJA59107.1"/>
    <property type="molecule type" value="Genomic_DNA"/>
</dbReference>
<dbReference type="NCBIfam" id="NF033394">
    <property type="entry name" value="capsid_maj_Podo"/>
    <property type="match status" value="1"/>
</dbReference>
<name>A0A6M3Y4K7_9ZZZZ</name>
<evidence type="ECO:0000313" key="1">
    <source>
        <dbReference type="EMBL" id="QJA59107.1"/>
    </source>
</evidence>
<gene>
    <name evidence="3" type="ORF">MM415A00138_0014</name>
    <name evidence="1" type="ORF">MM415B01354_0012</name>
    <name evidence="2" type="ORF">TM448B00155_0011</name>
</gene>